<organism evidence="3 4">
    <name type="scientific">Gottfriedia endophytica</name>
    <dbReference type="NCBI Taxonomy" id="2820819"/>
    <lineage>
        <taxon>Bacteria</taxon>
        <taxon>Bacillati</taxon>
        <taxon>Bacillota</taxon>
        <taxon>Bacilli</taxon>
        <taxon>Bacillales</taxon>
        <taxon>Bacillaceae</taxon>
        <taxon>Gottfriedia</taxon>
    </lineage>
</organism>
<dbReference type="InterPro" id="IPR010611">
    <property type="entry name" value="3D_dom"/>
</dbReference>
<evidence type="ECO:0000313" key="3">
    <source>
        <dbReference type="EMBL" id="MBP0725601.1"/>
    </source>
</evidence>
<dbReference type="PANTHER" id="PTHR39160">
    <property type="entry name" value="CELL WALL-BINDING PROTEIN YOCH"/>
    <property type="match status" value="1"/>
</dbReference>
<sequence length="194" mass="21616">MTILLLVAVYSSFSLLHLSGVIAEKIGYSGTLRSSHTKINNHNNEIRFKQIARNIENETNLREYPSFSVTATGYTAGVESTGKRPTDKSYGITYSGVKVKRDIYSTIAADLKIFPLGTILFIPGYGYGVVSDKGSAIKGHHIDLYYNTVSDVYEHWGKKTALVYLIKKGNGTLSESDLKILNEHQSMQVFRQQN</sequence>
<dbReference type="Pfam" id="PF06725">
    <property type="entry name" value="3D"/>
    <property type="match status" value="1"/>
</dbReference>
<dbReference type="SUPFAM" id="SSF50685">
    <property type="entry name" value="Barwin-like endoglucanases"/>
    <property type="match status" value="1"/>
</dbReference>
<comment type="caution">
    <text evidence="3">The sequence shown here is derived from an EMBL/GenBank/DDBJ whole genome shotgun (WGS) entry which is preliminary data.</text>
</comment>
<protein>
    <submittedName>
        <fullName evidence="3">3D domain-containing protein</fullName>
    </submittedName>
</protein>
<dbReference type="CDD" id="cd22786">
    <property type="entry name" value="DPBB_YuiC-like"/>
    <property type="match status" value="1"/>
</dbReference>
<feature type="domain" description="3D" evidence="2">
    <location>
        <begin position="105"/>
        <end position="166"/>
    </location>
</feature>
<evidence type="ECO:0000256" key="1">
    <source>
        <dbReference type="ARBA" id="ARBA00022729"/>
    </source>
</evidence>
<dbReference type="InterPro" id="IPR051933">
    <property type="entry name" value="Resuscitation_pf_RpfB"/>
</dbReference>
<dbReference type="EMBL" id="JAGIYQ010000006">
    <property type="protein sequence ID" value="MBP0725601.1"/>
    <property type="molecule type" value="Genomic_DNA"/>
</dbReference>
<dbReference type="GO" id="GO:0019867">
    <property type="term" value="C:outer membrane"/>
    <property type="evidence" value="ECO:0007669"/>
    <property type="project" value="InterPro"/>
</dbReference>
<proteinExistence type="predicted"/>
<dbReference type="PANTHER" id="PTHR39160:SF4">
    <property type="entry name" value="RESUSCITATION-PROMOTING FACTOR RPFB"/>
    <property type="match status" value="1"/>
</dbReference>
<dbReference type="GO" id="GO:0004553">
    <property type="term" value="F:hydrolase activity, hydrolyzing O-glycosyl compounds"/>
    <property type="evidence" value="ECO:0007669"/>
    <property type="project" value="InterPro"/>
</dbReference>
<dbReference type="InterPro" id="IPR036908">
    <property type="entry name" value="RlpA-like_sf"/>
</dbReference>
<keyword evidence="4" id="KW-1185">Reference proteome</keyword>
<evidence type="ECO:0000313" key="4">
    <source>
        <dbReference type="Proteomes" id="UP000682134"/>
    </source>
</evidence>
<gene>
    <name evidence="3" type="ORF">J5Y03_10510</name>
</gene>
<dbReference type="GO" id="GO:0009254">
    <property type="term" value="P:peptidoglycan turnover"/>
    <property type="evidence" value="ECO:0007669"/>
    <property type="project" value="InterPro"/>
</dbReference>
<keyword evidence="1" id="KW-0732">Signal</keyword>
<dbReference type="AlphaFoldDB" id="A0A940NN10"/>
<reference evidence="3" key="1">
    <citation type="submission" date="2021-04" db="EMBL/GenBank/DDBJ databases">
        <title>Genome seq and assembly of Bacillus sp.</title>
        <authorList>
            <person name="Chhetri G."/>
        </authorList>
    </citation>
    <scope>NUCLEOTIDE SEQUENCE</scope>
    <source>
        <strain evidence="3">RG28</strain>
    </source>
</reference>
<dbReference type="Gene3D" id="2.40.40.10">
    <property type="entry name" value="RlpA-like domain"/>
    <property type="match status" value="1"/>
</dbReference>
<dbReference type="Proteomes" id="UP000682134">
    <property type="component" value="Unassembled WGS sequence"/>
</dbReference>
<accession>A0A940NN10</accession>
<name>A0A940NN10_9BACI</name>
<evidence type="ECO:0000259" key="2">
    <source>
        <dbReference type="Pfam" id="PF06725"/>
    </source>
</evidence>